<reference evidence="2 8" key="1">
    <citation type="journal article" date="2015" name="PLoS ONE">
        <title>Genomic analysis reveals the molecular basis for capsule loss in the group B streptococcus population.</title>
        <authorList>
            <consortium name="DEVANI Consortium"/>
            <person name="Rosini R."/>
            <person name="Campisi E."/>
            <person name="De Chiara M."/>
            <person name="Tettelin H."/>
            <person name="Rinaudo D."/>
            <person name="Toniolo C."/>
            <person name="Metruccio M."/>
            <person name="Guidotti S."/>
            <person name="Sorensen U.B."/>
            <person name="Kilian M."/>
            <person name="Ramirez M."/>
            <person name="Janulczyk R."/>
            <person name="Donati C."/>
            <person name="Grandi G."/>
            <person name="Margarit I."/>
        </authorList>
    </citation>
    <scope>NUCLEOTIDE SEQUENCE [LARGE SCALE GENOMIC DNA]</scope>
    <source>
        <strain evidence="2 8">ES-PW-063</strain>
    </source>
</reference>
<dbReference type="EMBL" id="UHEQ01000004">
    <property type="protein sequence ID" value="SUN15045.1"/>
    <property type="molecule type" value="Genomic_DNA"/>
</dbReference>
<gene>
    <name evidence="4" type="ORF">C4618_05905</name>
    <name evidence="7" type="ORF">NCTC8184_01682</name>
    <name evidence="5" type="ORF">NCTC8185_02368</name>
    <name evidence="6" type="ORF">NCTC9828_01554</name>
    <name evidence="3" type="ORF">QP229_02940</name>
    <name evidence="2" type="ORF">WA45_01685</name>
</gene>
<evidence type="ECO:0000313" key="4">
    <source>
        <dbReference type="EMBL" id="RDY81659.1"/>
    </source>
</evidence>
<dbReference type="Proteomes" id="UP000035174">
    <property type="component" value="Unassembled WGS sequence"/>
</dbReference>
<dbReference type="EMBL" id="UHEW01000005">
    <property type="protein sequence ID" value="SUN29275.1"/>
    <property type="molecule type" value="Genomic_DNA"/>
</dbReference>
<reference evidence="4 11" key="2">
    <citation type="journal article" date="2018" name="Emerg. Microbes Infect.">
        <title>Phenotypic and molecular analysis of nontypeable Group B streptococci: identification of cps2a and hybrid cps2a/cps5 Group B streptococcal capsule gene clusters.</title>
        <authorList>
            <person name="Alhhazmi A."/>
            <person name="Tyrrell G.J."/>
        </authorList>
    </citation>
    <scope>NUCLEOTIDE SEQUENCE [LARGE SCALE GENOMIC DNA]</scope>
    <source>
        <strain evidence="4 11">PLGBS17</strain>
    </source>
</reference>
<evidence type="ECO:0000313" key="3">
    <source>
        <dbReference type="EMBL" id="MDK6898947.1"/>
    </source>
</evidence>
<proteinExistence type="predicted"/>
<evidence type="ECO:0000313" key="8">
    <source>
        <dbReference type="Proteomes" id="UP000035174"/>
    </source>
</evidence>
<dbReference type="EMBL" id="JASOIH010000001">
    <property type="protein sequence ID" value="MDK6898947.1"/>
    <property type="molecule type" value="Genomic_DNA"/>
</dbReference>
<dbReference type="EMBL" id="LCVB01000013">
    <property type="protein sequence ID" value="KLJ30570.1"/>
    <property type="molecule type" value="Genomic_DNA"/>
</dbReference>
<evidence type="ECO:0000313" key="5">
    <source>
        <dbReference type="EMBL" id="SUN15045.1"/>
    </source>
</evidence>
<dbReference type="Proteomes" id="UP001230629">
    <property type="component" value="Unassembled WGS sequence"/>
</dbReference>
<dbReference type="Proteomes" id="UP000254076">
    <property type="component" value="Unassembled WGS sequence"/>
</dbReference>
<name>A0A076Z409_STRAG</name>
<reference evidence="3" key="5">
    <citation type="submission" date="2023-05" db="EMBL/GenBank/DDBJ databases">
        <title>Cataloging the Phylogenetic Diversity of Human Bladder Bacteria.</title>
        <authorList>
            <person name="Du J."/>
        </authorList>
    </citation>
    <scope>NUCLEOTIDE SEQUENCE</scope>
    <source>
        <strain evidence="3">UMB8703</strain>
    </source>
</reference>
<evidence type="ECO:0000313" key="6">
    <source>
        <dbReference type="EMBL" id="SUN29275.1"/>
    </source>
</evidence>
<dbReference type="NCBIfam" id="TIGR04197">
    <property type="entry name" value="T7SS_SACOL2603"/>
    <property type="match status" value="1"/>
</dbReference>
<feature type="compositionally biased region" description="Polar residues" evidence="1">
    <location>
        <begin position="33"/>
        <end position="46"/>
    </location>
</feature>
<feature type="region of interest" description="Disordered" evidence="1">
    <location>
        <begin position="26"/>
        <end position="51"/>
    </location>
</feature>
<evidence type="ECO:0000256" key="1">
    <source>
        <dbReference type="SAM" id="MobiDB-lite"/>
    </source>
</evidence>
<organism evidence="4 11">
    <name type="scientific">Streptococcus agalactiae</name>
    <dbReference type="NCBI Taxonomy" id="1311"/>
    <lineage>
        <taxon>Bacteria</taxon>
        <taxon>Bacillati</taxon>
        <taxon>Bacillota</taxon>
        <taxon>Bacilli</taxon>
        <taxon>Lactobacillales</taxon>
        <taxon>Streptococcaceae</taxon>
        <taxon>Streptococcus</taxon>
    </lineage>
</organism>
<evidence type="ECO:0000313" key="7">
    <source>
        <dbReference type="EMBL" id="VED65626.1"/>
    </source>
</evidence>
<evidence type="ECO:0000313" key="9">
    <source>
        <dbReference type="Proteomes" id="UP000254076"/>
    </source>
</evidence>
<reference evidence="9 10" key="3">
    <citation type="submission" date="2018-06" db="EMBL/GenBank/DDBJ databases">
        <authorList>
            <consortium name="Pathogen Informatics"/>
            <person name="Doyle S."/>
        </authorList>
    </citation>
    <scope>NUCLEOTIDE SEQUENCE [LARGE SCALE GENOMIC DNA]</scope>
    <source>
        <strain evidence="5 9">NCTC8185</strain>
        <strain evidence="6 10">NCTC9828</strain>
    </source>
</reference>
<protein>
    <submittedName>
        <fullName evidence="4 5">Type VII secretion effector</fullName>
    </submittedName>
</protein>
<dbReference type="AlphaFoldDB" id="A0A076Z409"/>
<dbReference type="InterPro" id="IPR021477">
    <property type="entry name" value="TVIIS_effector_SACOL2603_fam"/>
</dbReference>
<evidence type="ECO:0000313" key="11">
    <source>
        <dbReference type="Proteomes" id="UP000256718"/>
    </source>
</evidence>
<dbReference type="Proteomes" id="UP000268870">
    <property type="component" value="Chromosome"/>
</dbReference>
<dbReference type="EMBL" id="QHGZ01000149">
    <property type="protein sequence ID" value="RDY81659.1"/>
    <property type="molecule type" value="Genomic_DNA"/>
</dbReference>
<evidence type="ECO:0000313" key="12">
    <source>
        <dbReference type="Proteomes" id="UP000268870"/>
    </source>
</evidence>
<reference evidence="7 12" key="4">
    <citation type="submission" date="2018-12" db="EMBL/GenBank/DDBJ databases">
        <authorList>
            <consortium name="Pathogen Informatics"/>
        </authorList>
    </citation>
    <scope>NUCLEOTIDE SEQUENCE [LARGE SCALE GENOMIC DNA]</scope>
    <source>
        <strain evidence="7 12">NCTC8184</strain>
    </source>
</reference>
<evidence type="ECO:0000313" key="2">
    <source>
        <dbReference type="EMBL" id="KLJ30570.1"/>
    </source>
</evidence>
<dbReference type="RefSeq" id="WP_001063013.1">
    <property type="nucleotide sequence ID" value="NZ_AP020310.1"/>
</dbReference>
<dbReference type="EMBL" id="LR134265">
    <property type="protein sequence ID" value="VED65626.1"/>
    <property type="molecule type" value="Genomic_DNA"/>
</dbReference>
<sequence>MAKIQSDASVASTCATAIQSGASGITAVGAPTKDSNSDYSGNSDASTYIDGEASSSSQIAEKINEFIALIHSTVNEFEAIDQKISQEIAANTKYTMPSNDSSVISNPDFKPKYGLF</sequence>
<dbReference type="Proteomes" id="UP000255140">
    <property type="component" value="Unassembled WGS sequence"/>
</dbReference>
<dbReference type="Proteomes" id="UP000256718">
    <property type="component" value="Unassembled WGS sequence"/>
</dbReference>
<evidence type="ECO:0000313" key="10">
    <source>
        <dbReference type="Proteomes" id="UP000255140"/>
    </source>
</evidence>
<accession>A0A076Z409</accession>